<accession>A0A951Q8F7</accession>
<proteinExistence type="predicted"/>
<evidence type="ECO:0000313" key="1">
    <source>
        <dbReference type="EMBL" id="MBW4657361.1"/>
    </source>
</evidence>
<comment type="caution">
    <text evidence="1">The sequence shown here is derived from an EMBL/GenBank/DDBJ whole genome shotgun (WGS) entry which is preliminary data.</text>
</comment>
<dbReference type="AlphaFoldDB" id="A0A951Q8F7"/>
<reference evidence="1" key="1">
    <citation type="submission" date="2021-05" db="EMBL/GenBank/DDBJ databases">
        <authorList>
            <person name="Pietrasiak N."/>
            <person name="Ward R."/>
            <person name="Stajich J.E."/>
            <person name="Kurbessoian T."/>
        </authorList>
    </citation>
    <scope>NUCLEOTIDE SEQUENCE</scope>
    <source>
        <strain evidence="1">UHER 2000/2452</strain>
    </source>
</reference>
<dbReference type="Proteomes" id="UP000757435">
    <property type="component" value="Unassembled WGS sequence"/>
</dbReference>
<sequence>MPSSASKAILLVDGYNIIGAWHSLQQVRDEHGLEEARRELVNALAGYSAYQNFDTQVVFDAQYQDTPGSREFLGNICICYTDHRQTADTYIEKTCALFRRDIRKFDHRLIVATSDRAQQLTVVGYGAEWMSAEQLRSDVENANLRVRRKQQMLQKGRSPNRFLSNAIDPVARQRLAELRLGKSLEE</sequence>
<reference evidence="1" key="2">
    <citation type="journal article" date="2022" name="Microbiol. Resour. Announc.">
        <title>Metagenome Sequencing to Explore Phylogenomics of Terrestrial Cyanobacteria.</title>
        <authorList>
            <person name="Ward R.D."/>
            <person name="Stajich J.E."/>
            <person name="Johansen J.R."/>
            <person name="Huntemann M."/>
            <person name="Clum A."/>
            <person name="Foster B."/>
            <person name="Foster B."/>
            <person name="Roux S."/>
            <person name="Palaniappan K."/>
            <person name="Varghese N."/>
            <person name="Mukherjee S."/>
            <person name="Reddy T.B.K."/>
            <person name="Daum C."/>
            <person name="Copeland A."/>
            <person name="Chen I.A."/>
            <person name="Ivanova N.N."/>
            <person name="Kyrpides N.C."/>
            <person name="Shapiro N."/>
            <person name="Eloe-Fadrosh E.A."/>
            <person name="Pietrasiak N."/>
        </authorList>
    </citation>
    <scope>NUCLEOTIDE SEQUENCE</scope>
    <source>
        <strain evidence="1">UHER 2000/2452</strain>
    </source>
</reference>
<dbReference type="PANTHER" id="PTHR34547">
    <property type="entry name" value="YACP-LIKE NYN DOMAIN PROTEIN"/>
    <property type="match status" value="1"/>
</dbReference>
<dbReference type="EMBL" id="JAHHHD010000001">
    <property type="protein sequence ID" value="MBW4657361.1"/>
    <property type="molecule type" value="Genomic_DNA"/>
</dbReference>
<organism evidence="1 2">
    <name type="scientific">Drouetiella hepatica Uher 2000/2452</name>
    <dbReference type="NCBI Taxonomy" id="904376"/>
    <lineage>
        <taxon>Bacteria</taxon>
        <taxon>Bacillati</taxon>
        <taxon>Cyanobacteriota</taxon>
        <taxon>Cyanophyceae</taxon>
        <taxon>Oculatellales</taxon>
        <taxon>Oculatellaceae</taxon>
        <taxon>Drouetiella</taxon>
    </lineage>
</organism>
<name>A0A951Q8F7_9CYAN</name>
<dbReference type="InterPro" id="IPR010298">
    <property type="entry name" value="YacP-like"/>
</dbReference>
<dbReference type="PANTHER" id="PTHR34547:SF1">
    <property type="entry name" value="YACP-LIKE NYN DOMAIN PROTEIN"/>
    <property type="match status" value="1"/>
</dbReference>
<protein>
    <submittedName>
        <fullName evidence="1">NYN domain-containing protein</fullName>
    </submittedName>
</protein>
<dbReference type="Pfam" id="PF05991">
    <property type="entry name" value="NYN_YacP"/>
    <property type="match status" value="1"/>
</dbReference>
<gene>
    <name evidence="1" type="ORF">KME15_01700</name>
</gene>
<evidence type="ECO:0000313" key="2">
    <source>
        <dbReference type="Proteomes" id="UP000757435"/>
    </source>
</evidence>
<dbReference type="CDD" id="cd10912">
    <property type="entry name" value="PIN_YacP-like"/>
    <property type="match status" value="1"/>
</dbReference>